<protein>
    <submittedName>
        <fullName evidence="2">Uncharacterized protein</fullName>
    </submittedName>
</protein>
<organism evidence="2 3">
    <name type="scientific">Streptococcus thermophilus M17PTZA496</name>
    <dbReference type="NCBI Taxonomy" id="1433289"/>
    <lineage>
        <taxon>Bacteria</taxon>
        <taxon>Bacillati</taxon>
        <taxon>Bacillota</taxon>
        <taxon>Bacilli</taxon>
        <taxon>Lactobacillales</taxon>
        <taxon>Streptococcaceae</taxon>
        <taxon>Streptococcus</taxon>
    </lineage>
</organism>
<proteinExistence type="predicted"/>
<name>A0A0E2Q3G7_STRTR</name>
<dbReference type="HOGENOM" id="CLU_176355_0_0_9"/>
<dbReference type="RefSeq" id="WP_223899612.1">
    <property type="nucleotide sequence ID" value="NZ_CM002372.1"/>
</dbReference>
<comment type="caution">
    <text evidence="2">The sequence shown here is derived from an EMBL/GenBank/DDBJ whole genome shotgun (WGS) entry which is preliminary data.</text>
</comment>
<gene>
    <name evidence="2" type="ORF">X841_01110</name>
</gene>
<feature type="region of interest" description="Disordered" evidence="1">
    <location>
        <begin position="48"/>
        <end position="72"/>
    </location>
</feature>
<feature type="compositionally biased region" description="Low complexity" evidence="1">
    <location>
        <begin position="48"/>
        <end position="57"/>
    </location>
</feature>
<reference evidence="3" key="1">
    <citation type="submission" date="2013-12" db="EMBL/GenBank/DDBJ databases">
        <title>Genome sequences of Streptococcus thermophilus strains MTH17CL396 and M17PTZA496 isolated from Fontina cheese in Valle d'Aosta region (Italy).</title>
        <authorList>
            <person name="Treu L."/>
            <person name="Giacomini A."/>
            <person name="Corich V."/>
            <person name="Vendramin V."/>
            <person name="Bovo B."/>
        </authorList>
    </citation>
    <scope>NUCLEOTIDE SEQUENCE [LARGE SCALE GENOMIC DNA]</scope>
    <source>
        <strain evidence="3">M17PTZA496</strain>
    </source>
</reference>
<evidence type="ECO:0000256" key="1">
    <source>
        <dbReference type="SAM" id="MobiDB-lite"/>
    </source>
</evidence>
<sequence>MHAKKGDNSASNTDQGSVVSDSINILISEAASISVSVSLSEVSESTTASLETSTSESEVVEEPAVYLTESES</sequence>
<evidence type="ECO:0000313" key="2">
    <source>
        <dbReference type="EMBL" id="ETW91746.1"/>
    </source>
</evidence>
<evidence type="ECO:0000313" key="3">
    <source>
        <dbReference type="Proteomes" id="UP000024559"/>
    </source>
</evidence>
<accession>A0A0E2Q3G7</accession>
<dbReference type="PATRIC" id="fig|1433289.7.peg.196"/>
<dbReference type="Proteomes" id="UP000024559">
    <property type="component" value="Chromosome"/>
</dbReference>
<dbReference type="EMBL" id="AZJT01000010">
    <property type="protein sequence ID" value="ETW91746.1"/>
    <property type="molecule type" value="Genomic_DNA"/>
</dbReference>
<dbReference type="AlphaFoldDB" id="A0A0E2Q3G7"/>